<proteinExistence type="predicted"/>
<dbReference type="PROSITE" id="PS01124">
    <property type="entry name" value="HTH_ARAC_FAMILY_2"/>
    <property type="match status" value="1"/>
</dbReference>
<feature type="transmembrane region" description="Helical" evidence="4">
    <location>
        <begin position="453"/>
        <end position="470"/>
    </location>
</feature>
<dbReference type="Gene3D" id="2.60.40.10">
    <property type="entry name" value="Immunoglobulins"/>
    <property type="match status" value="1"/>
</dbReference>
<dbReference type="EMBL" id="CP002691">
    <property type="protein sequence ID" value="AEE52515.1"/>
    <property type="molecule type" value="Genomic_DNA"/>
</dbReference>
<dbReference type="Gene3D" id="1.10.10.60">
    <property type="entry name" value="Homeodomain-like"/>
    <property type="match status" value="2"/>
</dbReference>
<dbReference type="SMART" id="SM00342">
    <property type="entry name" value="HTH_ARAC"/>
    <property type="match status" value="1"/>
</dbReference>
<dbReference type="GO" id="GO:0003700">
    <property type="term" value="F:DNA-binding transcription factor activity"/>
    <property type="evidence" value="ECO:0007669"/>
    <property type="project" value="InterPro"/>
</dbReference>
<evidence type="ECO:0000313" key="7">
    <source>
        <dbReference type="Proteomes" id="UP000008461"/>
    </source>
</evidence>
<evidence type="ECO:0000256" key="3">
    <source>
        <dbReference type="ARBA" id="ARBA00023163"/>
    </source>
</evidence>
<feature type="domain" description="HTH araC/xylS-type" evidence="5">
    <location>
        <begin position="519"/>
        <end position="623"/>
    </location>
</feature>
<evidence type="ECO:0000256" key="4">
    <source>
        <dbReference type="SAM" id="Phobius"/>
    </source>
</evidence>
<dbReference type="KEGG" id="hhy:Halhy_4680"/>
<keyword evidence="1" id="KW-0805">Transcription regulation</keyword>
<dbReference type="OrthoDB" id="5492415at2"/>
<keyword evidence="2" id="KW-0238">DNA-binding</keyword>
<dbReference type="STRING" id="760192.Halhy_4680"/>
<dbReference type="SUPFAM" id="SSF46689">
    <property type="entry name" value="Homeodomain-like"/>
    <property type="match status" value="1"/>
</dbReference>
<feature type="transmembrane region" description="Helical" evidence="4">
    <location>
        <begin position="367"/>
        <end position="389"/>
    </location>
</feature>
<evidence type="ECO:0000259" key="5">
    <source>
        <dbReference type="PROSITE" id="PS01124"/>
    </source>
</evidence>
<dbReference type="AlphaFoldDB" id="F4KVQ8"/>
<keyword evidence="4" id="KW-0472">Membrane</keyword>
<dbReference type="Pfam" id="PF12833">
    <property type="entry name" value="HTH_18"/>
    <property type="match status" value="1"/>
</dbReference>
<dbReference type="PANTHER" id="PTHR43280:SF29">
    <property type="entry name" value="ARAC-FAMILY TRANSCRIPTIONAL REGULATOR"/>
    <property type="match status" value="1"/>
</dbReference>
<dbReference type="RefSeq" id="WP_013767053.1">
    <property type="nucleotide sequence ID" value="NC_015510.1"/>
</dbReference>
<sequence length="626" mass="72755">MKRAALICLFLCTVALGFCKIRIEVKVKNPLPLPESGLYLAASFNNWNPGDPAFKLTQKDANTYFIELVQEYEHFEYKLTQGSWAYVESDSTGVFIPSRQFNYKPGQTTIEIALRGWEKRAFYQMVIKQIPYNTPHDATLYLAGNFNNWNPRDEAHRLHRQANGTYQVNFSTELERIEFKFTRGTWSSVEGQENGRMRPNRVLFRSKIRANQPLEFEIATWEDLSGSGNFLAFAWYDIFILFAALQGFLLVLAIPTIQDFNRKANRWLVFLLFFVSCILLIRTIGNQRDIAQVFPFLQFVPDFLLLAYPPAFYLYVRRLLFQSDQFSPKVLLHFIPSALQIFAYTPFLLAEVAALKVDVVSHDAQGWWAVNAVAVFGWFSNAFYTYLCLHSIQGYRKQSQRSYSYEENLHFLLTVLIITGVCLLLWAFTLVVAAIGYLNHREIWLFTEKSADLIWLIFSFIPHLLGYFAIHQPEIFKVAQPVSLFNATPELPIKEVKAGHLSDKKSEDLSDENLQRLKQQVEAYMLQHKPYVNPKLTLNELAGMLKLPPYLLSKVINEGYDINFFDFINTYRIEEFKRRMEDPHFQHYTLLSIAFEVGFNSKTAFNRSFKKITNQSPSEFFQTVKV</sequence>
<evidence type="ECO:0000313" key="6">
    <source>
        <dbReference type="EMBL" id="AEE52515.1"/>
    </source>
</evidence>
<keyword evidence="4" id="KW-0812">Transmembrane</keyword>
<dbReference type="PANTHER" id="PTHR43280">
    <property type="entry name" value="ARAC-FAMILY TRANSCRIPTIONAL REGULATOR"/>
    <property type="match status" value="1"/>
</dbReference>
<evidence type="ECO:0000256" key="1">
    <source>
        <dbReference type="ARBA" id="ARBA00023015"/>
    </source>
</evidence>
<feature type="transmembrane region" description="Helical" evidence="4">
    <location>
        <begin position="296"/>
        <end position="316"/>
    </location>
</feature>
<reference key="2">
    <citation type="submission" date="2011-04" db="EMBL/GenBank/DDBJ databases">
        <title>Complete sequence of chromosome of Haliscomenobacter hydrossis DSM 1100.</title>
        <authorList>
            <consortium name="US DOE Joint Genome Institute (JGI-PGF)"/>
            <person name="Lucas S."/>
            <person name="Han J."/>
            <person name="Lapidus A."/>
            <person name="Bruce D."/>
            <person name="Goodwin L."/>
            <person name="Pitluck S."/>
            <person name="Peters L."/>
            <person name="Kyrpides N."/>
            <person name="Mavromatis K."/>
            <person name="Ivanova N."/>
            <person name="Ovchinnikova G."/>
            <person name="Pagani I."/>
            <person name="Daligault H."/>
            <person name="Detter J.C."/>
            <person name="Han C."/>
            <person name="Land M."/>
            <person name="Hauser L."/>
            <person name="Markowitz V."/>
            <person name="Cheng J.-F."/>
            <person name="Hugenholtz P."/>
            <person name="Woyke T."/>
            <person name="Wu D."/>
            <person name="Verbarg S."/>
            <person name="Frueling A."/>
            <person name="Brambilla E."/>
            <person name="Klenk H.-P."/>
            <person name="Eisen J.A."/>
        </authorList>
    </citation>
    <scope>NUCLEOTIDE SEQUENCE</scope>
    <source>
        <strain>DSM 1100</strain>
    </source>
</reference>
<feature type="transmembrane region" description="Helical" evidence="4">
    <location>
        <begin position="233"/>
        <end position="255"/>
    </location>
</feature>
<dbReference type="GO" id="GO:0030246">
    <property type="term" value="F:carbohydrate binding"/>
    <property type="evidence" value="ECO:0007669"/>
    <property type="project" value="InterPro"/>
</dbReference>
<keyword evidence="7" id="KW-1185">Reference proteome</keyword>
<gene>
    <name evidence="6" type="ordered locus">Halhy_4680</name>
</gene>
<dbReference type="SUPFAM" id="SSF49452">
    <property type="entry name" value="Starch-binding domain-like"/>
    <property type="match status" value="1"/>
</dbReference>
<dbReference type="Proteomes" id="UP000008461">
    <property type="component" value="Chromosome"/>
</dbReference>
<accession>F4KVQ8</accession>
<evidence type="ECO:0000256" key="2">
    <source>
        <dbReference type="ARBA" id="ARBA00023125"/>
    </source>
</evidence>
<keyword evidence="3" id="KW-0804">Transcription</keyword>
<feature type="transmembrane region" description="Helical" evidence="4">
    <location>
        <begin position="409"/>
        <end position="438"/>
    </location>
</feature>
<dbReference type="InterPro" id="IPR013783">
    <property type="entry name" value="Ig-like_fold"/>
</dbReference>
<keyword evidence="4" id="KW-1133">Transmembrane helix</keyword>
<name>F4KVQ8_HALH1</name>
<dbReference type="InterPro" id="IPR013784">
    <property type="entry name" value="Carb-bd-like_fold"/>
</dbReference>
<organism evidence="6 7">
    <name type="scientific">Haliscomenobacter hydrossis (strain ATCC 27775 / DSM 1100 / LMG 10767 / O)</name>
    <dbReference type="NCBI Taxonomy" id="760192"/>
    <lineage>
        <taxon>Bacteria</taxon>
        <taxon>Pseudomonadati</taxon>
        <taxon>Bacteroidota</taxon>
        <taxon>Saprospiria</taxon>
        <taxon>Saprospirales</taxon>
        <taxon>Haliscomenobacteraceae</taxon>
        <taxon>Haliscomenobacter</taxon>
    </lineage>
</organism>
<feature type="transmembrane region" description="Helical" evidence="4">
    <location>
        <begin position="328"/>
        <end position="347"/>
    </location>
</feature>
<dbReference type="InterPro" id="IPR018060">
    <property type="entry name" value="HTH_AraC"/>
</dbReference>
<dbReference type="HOGENOM" id="CLU_436641_0_0_10"/>
<reference evidence="6 7" key="1">
    <citation type="journal article" date="2011" name="Stand. Genomic Sci.">
        <title>Complete genome sequence of Haliscomenobacter hydrossis type strain (O).</title>
        <authorList>
            <consortium name="US DOE Joint Genome Institute (JGI-PGF)"/>
            <person name="Daligault H."/>
            <person name="Lapidus A."/>
            <person name="Zeytun A."/>
            <person name="Nolan M."/>
            <person name="Lucas S."/>
            <person name="Del Rio T.G."/>
            <person name="Tice H."/>
            <person name="Cheng J.F."/>
            <person name="Tapia R."/>
            <person name="Han C."/>
            <person name="Goodwin L."/>
            <person name="Pitluck S."/>
            <person name="Liolios K."/>
            <person name="Pagani I."/>
            <person name="Ivanova N."/>
            <person name="Huntemann M."/>
            <person name="Mavromatis K."/>
            <person name="Mikhailova N."/>
            <person name="Pati A."/>
            <person name="Chen A."/>
            <person name="Palaniappan K."/>
            <person name="Land M."/>
            <person name="Hauser L."/>
            <person name="Brambilla E.M."/>
            <person name="Rohde M."/>
            <person name="Verbarg S."/>
            <person name="Goker M."/>
            <person name="Bristow J."/>
            <person name="Eisen J.A."/>
            <person name="Markowitz V."/>
            <person name="Hugenholtz P."/>
            <person name="Kyrpides N.C."/>
            <person name="Klenk H.P."/>
            <person name="Woyke T."/>
        </authorList>
    </citation>
    <scope>NUCLEOTIDE SEQUENCE [LARGE SCALE GENOMIC DNA]</scope>
    <source>
        <strain evidence="7">ATCC 27775 / DSM 1100 / LMG 10767 / O</strain>
    </source>
</reference>
<dbReference type="eggNOG" id="COG2207">
    <property type="taxonomic scope" value="Bacteria"/>
</dbReference>
<feature type="transmembrane region" description="Helical" evidence="4">
    <location>
        <begin position="267"/>
        <end position="284"/>
    </location>
</feature>
<dbReference type="GO" id="GO:0043565">
    <property type="term" value="F:sequence-specific DNA binding"/>
    <property type="evidence" value="ECO:0007669"/>
    <property type="project" value="InterPro"/>
</dbReference>
<protein>
    <submittedName>
        <fullName evidence="6">Helix-turn-helix domain-containing protein AraC type</fullName>
    </submittedName>
</protein>
<dbReference type="InterPro" id="IPR009057">
    <property type="entry name" value="Homeodomain-like_sf"/>
</dbReference>